<protein>
    <submittedName>
        <fullName evidence="1">Uncharacterized protein</fullName>
    </submittedName>
</protein>
<dbReference type="EMBL" id="ML735730">
    <property type="protein sequence ID" value="KAE8418074.1"/>
    <property type="molecule type" value="Genomic_DNA"/>
</dbReference>
<reference evidence="1 2" key="1">
    <citation type="submission" date="2019-04" db="EMBL/GenBank/DDBJ databases">
        <authorList>
            <consortium name="DOE Joint Genome Institute"/>
            <person name="Mondo S."/>
            <person name="Kjaerbolling I."/>
            <person name="Vesth T."/>
            <person name="Frisvad J.C."/>
            <person name="Nybo J.L."/>
            <person name="Theobald S."/>
            <person name="Kildgaard S."/>
            <person name="Isbrandt T."/>
            <person name="Kuo A."/>
            <person name="Sato A."/>
            <person name="Lyhne E.K."/>
            <person name="Kogle M.E."/>
            <person name="Wiebenga A."/>
            <person name="Kun R.S."/>
            <person name="Lubbers R.J."/>
            <person name="Makela M.R."/>
            <person name="Barry K."/>
            <person name="Chovatia M."/>
            <person name="Clum A."/>
            <person name="Daum C."/>
            <person name="Haridas S."/>
            <person name="He G."/>
            <person name="LaButti K."/>
            <person name="Lipzen A."/>
            <person name="Riley R."/>
            <person name="Salamov A."/>
            <person name="Simmons B.A."/>
            <person name="Magnuson J.K."/>
            <person name="Henrissat B."/>
            <person name="Mortensen U.H."/>
            <person name="Larsen T.O."/>
            <person name="Devries R.P."/>
            <person name="Grigoriev I.V."/>
            <person name="Machida M."/>
            <person name="Baker S.E."/>
            <person name="Andersen M.R."/>
            <person name="Cantor M.N."/>
            <person name="Hua S.X."/>
        </authorList>
    </citation>
    <scope>NUCLEOTIDE SEQUENCE [LARGE SCALE GENOMIC DNA]</scope>
    <source>
        <strain evidence="1 2">CBS 117616</strain>
    </source>
</reference>
<sequence length="107" mass="12327">MANIVAQSGTIIDSFQTFWSRLEPHEQTILDIGVLRFPDPSHPYFKLHRIKLFAWMDGSRTTFQMYDMNGMKGEFCSRIFKARKAAIDQLKPEARANAVQEGEDLFA</sequence>
<evidence type="ECO:0000313" key="1">
    <source>
        <dbReference type="EMBL" id="KAE8418074.1"/>
    </source>
</evidence>
<evidence type="ECO:0000313" key="2">
    <source>
        <dbReference type="Proteomes" id="UP000325395"/>
    </source>
</evidence>
<keyword evidence="2" id="KW-1185">Reference proteome</keyword>
<proteinExistence type="predicted"/>
<organism evidence="1 2">
    <name type="scientific">Aspergillus pseudocaelatus</name>
    <dbReference type="NCBI Taxonomy" id="1825620"/>
    <lineage>
        <taxon>Eukaryota</taxon>
        <taxon>Fungi</taxon>
        <taxon>Dikarya</taxon>
        <taxon>Ascomycota</taxon>
        <taxon>Pezizomycotina</taxon>
        <taxon>Eurotiomycetes</taxon>
        <taxon>Eurotiomycetidae</taxon>
        <taxon>Eurotiales</taxon>
        <taxon>Aspergillaceae</taxon>
        <taxon>Aspergillus</taxon>
        <taxon>Aspergillus subgen. Circumdati</taxon>
    </lineage>
</organism>
<gene>
    <name evidence="1" type="ORF">BDV36DRAFT_295477</name>
</gene>
<name>A0ABQ6WLU6_9EURO</name>
<dbReference type="Proteomes" id="UP000325395">
    <property type="component" value="Unassembled WGS sequence"/>
</dbReference>
<accession>A0ABQ6WLU6</accession>